<keyword evidence="2" id="KW-1185">Reference proteome</keyword>
<reference evidence="1 2" key="2">
    <citation type="journal article" date="2012" name="Proc. Natl. Acad. Sci. U.S.A.">
        <title>Antigenic diversity is generated by distinct evolutionary mechanisms in African trypanosome species.</title>
        <authorList>
            <person name="Jackson A.P."/>
            <person name="Berry A."/>
            <person name="Aslett M."/>
            <person name="Allison H.C."/>
            <person name="Burton P."/>
            <person name="Vavrova-Anderson J."/>
            <person name="Brown R."/>
            <person name="Browne H."/>
            <person name="Corton N."/>
            <person name="Hauser H."/>
            <person name="Gamble J."/>
            <person name="Gilderthorp R."/>
            <person name="Marcello L."/>
            <person name="McQuillan J."/>
            <person name="Otto T.D."/>
            <person name="Quail M.A."/>
            <person name="Sanders M.J."/>
            <person name="van Tonder A."/>
            <person name="Ginger M.L."/>
            <person name="Field M.C."/>
            <person name="Barry J.D."/>
            <person name="Hertz-Fowler C."/>
            <person name="Berriman M."/>
        </authorList>
    </citation>
    <scope>NUCLEOTIDE SEQUENCE [LARGE SCALE GENOMIC DNA]</scope>
    <source>
        <strain evidence="1 2">IL3000</strain>
    </source>
</reference>
<reference evidence="2" key="1">
    <citation type="submission" date="2011-07" db="EMBL/GenBank/DDBJ databases">
        <title>Divergent evolution of antigenic variation in African trypanosomes.</title>
        <authorList>
            <person name="Jackson A.P."/>
            <person name="Berry A."/>
            <person name="Allison H.C."/>
            <person name="Burton P."/>
            <person name="Anderson J."/>
            <person name="Aslett M."/>
            <person name="Brown R."/>
            <person name="Corton N."/>
            <person name="Harris D."/>
            <person name="Hauser H."/>
            <person name="Gamble J."/>
            <person name="Gilderthorp R."/>
            <person name="McQuillan J."/>
            <person name="Quail M.A."/>
            <person name="Sanders M."/>
            <person name="Van Tonder A."/>
            <person name="Ginger M.L."/>
            <person name="Donelson J.E."/>
            <person name="Field M.C."/>
            <person name="Barry J.D."/>
            <person name="Berriman M."/>
            <person name="Hertz-Fowler C."/>
        </authorList>
    </citation>
    <scope>NUCLEOTIDE SEQUENCE [LARGE SCALE GENOMIC DNA]</scope>
    <source>
        <strain evidence="2">IL3000</strain>
    </source>
</reference>
<dbReference type="AlphaFoldDB" id="F9W5X1"/>
<accession>F9W5X1</accession>
<feature type="non-terminal residue" evidence="1">
    <location>
        <position position="276"/>
    </location>
</feature>
<comment type="caution">
    <text evidence="1">The sequence shown here is derived from an EMBL/GenBank/DDBJ whole genome shotgun (WGS) entry which is preliminary data.</text>
</comment>
<sequence length="276" mass="29256">MQENDRPLFKALAPDAVEQTGHGLAGIHRVQQQTFLAGQKFDRREGASVWLVIPRPEILVPQGDLEGVGDSHTEQLGSAFGQALHFRELRLLGARHRDADHWQLRQCFAQGQGQAAVGTRTARGEHHGGELNAAVFNLRGQLQPGAHVAQRAECIGTANRHQVRLLAVTAQAVGEGVELVVGVVEVFHQLHFGVEQLQQQAIAVAQVVGVVGAGRVFQQGNTAQAKPGGERGGLAHMVGLDRAGGDQGVGALGDGVGGQVFEFAQLVAAHGQRRGV</sequence>
<evidence type="ECO:0000313" key="1">
    <source>
        <dbReference type="EMBL" id="CCD12574.1"/>
    </source>
</evidence>
<dbReference type="EMBL" id="CAEQ01000791">
    <property type="protein sequence ID" value="CCD12574.1"/>
    <property type="molecule type" value="Genomic_DNA"/>
</dbReference>
<proteinExistence type="predicted"/>
<name>F9W5X1_TRYCI</name>
<dbReference type="Proteomes" id="UP000000702">
    <property type="component" value="Unassembled WGS sequence"/>
</dbReference>
<organism evidence="1 2">
    <name type="scientific">Trypanosoma congolense (strain IL3000)</name>
    <dbReference type="NCBI Taxonomy" id="1068625"/>
    <lineage>
        <taxon>Eukaryota</taxon>
        <taxon>Discoba</taxon>
        <taxon>Euglenozoa</taxon>
        <taxon>Kinetoplastea</taxon>
        <taxon>Metakinetoplastina</taxon>
        <taxon>Trypanosomatida</taxon>
        <taxon>Trypanosomatidae</taxon>
        <taxon>Trypanosoma</taxon>
        <taxon>Nannomonas</taxon>
    </lineage>
</organism>
<evidence type="ECO:0000313" key="2">
    <source>
        <dbReference type="Proteomes" id="UP000000702"/>
    </source>
</evidence>
<gene>
    <name evidence="1" type="ORF">TCIL3000_0_34410</name>
</gene>
<protein>
    <submittedName>
        <fullName evidence="1">WGS project CAEQ00000000 data, annotated contig 1395</fullName>
    </submittedName>
</protein>